<dbReference type="PANTHER" id="PTHR30033">
    <property type="entry name" value="FLAGELLAR HOOK-ASSOCIATED PROTEIN 1"/>
    <property type="match status" value="1"/>
</dbReference>
<keyword evidence="11" id="KW-0969">Cilium</keyword>
<organism evidence="11 12">
    <name type="scientific">Ammonifex thiophilus</name>
    <dbReference type="NCBI Taxonomy" id="444093"/>
    <lineage>
        <taxon>Bacteria</taxon>
        <taxon>Bacillati</taxon>
        <taxon>Bacillota</taxon>
        <taxon>Clostridia</taxon>
        <taxon>Thermoanaerobacterales</taxon>
        <taxon>Thermoanaerobacteraceae</taxon>
        <taxon>Ammonifex</taxon>
    </lineage>
</organism>
<comment type="subcellular location">
    <subcellularLocation>
        <location evidence="1 7">Bacterial flagellum</location>
    </subcellularLocation>
    <subcellularLocation>
        <location evidence="2 7">Secreted</location>
    </subcellularLocation>
</comment>
<evidence type="ECO:0000256" key="1">
    <source>
        <dbReference type="ARBA" id="ARBA00004365"/>
    </source>
</evidence>
<dbReference type="AlphaFoldDB" id="A0A3D8P628"/>
<evidence type="ECO:0000256" key="6">
    <source>
        <dbReference type="ARBA" id="ARBA00023143"/>
    </source>
</evidence>
<feature type="domain" description="Flagellar hook-associated protein FlgK helical" evidence="10">
    <location>
        <begin position="102"/>
        <end position="327"/>
    </location>
</feature>
<evidence type="ECO:0000259" key="10">
    <source>
        <dbReference type="Pfam" id="PF22638"/>
    </source>
</evidence>
<dbReference type="RefSeq" id="WP_115791777.1">
    <property type="nucleotide sequence ID" value="NZ_QSLN01000001.1"/>
</dbReference>
<feature type="domain" description="Flagellar basal body rod protein N-terminal" evidence="8">
    <location>
        <begin position="8"/>
        <end position="37"/>
    </location>
</feature>
<dbReference type="Pfam" id="PF22638">
    <property type="entry name" value="FlgK_D1"/>
    <property type="match status" value="1"/>
</dbReference>
<sequence>MISTFLGLETTLRALMAMQRSMETASHNIANASTPGYSRQRVELAASSAYTIPSVMRPGMPGQLGTGVDIRGIKRVREEFLDRQWREENSRLGFWEARRDALQKVELILNEPSPNGLGAALTSFFNAWQELSKNPESLAVRTAVIEEGKTLCETIRHLYGELQALQEDLDYRLKVGVDEVNTLAQQIADLNQQIARSLAVGDNPNDLLDQRDLLLDKLSRWTDFTVQEQPDGQVTVLVGGQQLVNGSSYNSWQVVNGQVVWTPASPTSTTTRVNFQTGQLKGLLEVKNYVGQVMVDLNSLASTLITEFNQIHQQGYGLDGQTGRSFFAGNGAADITLSNDVLNTPAALAAATANVINANPFTIASNTYPDPATPLNLNGTFQIKLSNSVSWSSVALVPSDSLNSIATKINSTGAGVTATVQASGNQYQLVITSNSQAATIQFADDPTTHVLQQLGILLLPGDGSNALALARLANDKTMPPSSPTGTFGDFYRGLVAGVGIQTVQAVRMTENEKLLVDQLENRRQAVMGVSLDEEMANFMKFSHAYAAAARAMTILDEALDILINRTGLVGR</sequence>
<evidence type="ECO:0000256" key="4">
    <source>
        <dbReference type="ARBA" id="ARBA00016244"/>
    </source>
</evidence>
<evidence type="ECO:0000256" key="2">
    <source>
        <dbReference type="ARBA" id="ARBA00004613"/>
    </source>
</evidence>
<evidence type="ECO:0000256" key="3">
    <source>
        <dbReference type="ARBA" id="ARBA00009677"/>
    </source>
</evidence>
<keyword evidence="11" id="KW-0966">Cell projection</keyword>
<dbReference type="PANTHER" id="PTHR30033:SF1">
    <property type="entry name" value="FLAGELLAR HOOK-ASSOCIATED PROTEIN 1"/>
    <property type="match status" value="1"/>
</dbReference>
<proteinExistence type="inferred from homology"/>
<name>A0A3D8P628_9THEO</name>
<dbReference type="Pfam" id="PF00460">
    <property type="entry name" value="Flg_bb_rod"/>
    <property type="match status" value="1"/>
</dbReference>
<dbReference type="GO" id="GO:0009424">
    <property type="term" value="C:bacterial-type flagellum hook"/>
    <property type="evidence" value="ECO:0007669"/>
    <property type="project" value="UniProtKB-UniRule"/>
</dbReference>
<dbReference type="Pfam" id="PF06429">
    <property type="entry name" value="Flg_bbr_C"/>
    <property type="match status" value="1"/>
</dbReference>
<dbReference type="OrthoDB" id="9802553at2"/>
<dbReference type="PRINTS" id="PR01005">
    <property type="entry name" value="FLGHOOKAP1"/>
</dbReference>
<accession>A0A3D8P628</accession>
<dbReference type="GO" id="GO:0005198">
    <property type="term" value="F:structural molecule activity"/>
    <property type="evidence" value="ECO:0007669"/>
    <property type="project" value="UniProtKB-UniRule"/>
</dbReference>
<dbReference type="InterPro" id="IPR010810">
    <property type="entry name" value="Flagellin_hook_IN_motif"/>
</dbReference>
<evidence type="ECO:0000259" key="9">
    <source>
        <dbReference type="Pfam" id="PF06429"/>
    </source>
</evidence>
<evidence type="ECO:0000256" key="7">
    <source>
        <dbReference type="RuleBase" id="RU362065"/>
    </source>
</evidence>
<dbReference type="Pfam" id="PF07196">
    <property type="entry name" value="Flagellin_IN"/>
    <property type="match status" value="1"/>
</dbReference>
<evidence type="ECO:0000259" key="8">
    <source>
        <dbReference type="Pfam" id="PF00460"/>
    </source>
</evidence>
<dbReference type="InterPro" id="IPR053927">
    <property type="entry name" value="FlgK_helical"/>
</dbReference>
<keyword evidence="11" id="KW-0282">Flagellum</keyword>
<dbReference type="GO" id="GO:0044780">
    <property type="term" value="P:bacterial-type flagellum assembly"/>
    <property type="evidence" value="ECO:0007669"/>
    <property type="project" value="InterPro"/>
</dbReference>
<evidence type="ECO:0000313" key="11">
    <source>
        <dbReference type="EMBL" id="RDV84783.1"/>
    </source>
</evidence>
<dbReference type="InterPro" id="IPR010930">
    <property type="entry name" value="Flg_bb/hook_C_dom"/>
</dbReference>
<evidence type="ECO:0000313" key="12">
    <source>
        <dbReference type="Proteomes" id="UP000256329"/>
    </source>
</evidence>
<dbReference type="InterPro" id="IPR001444">
    <property type="entry name" value="Flag_bb_rod_N"/>
</dbReference>
<dbReference type="NCBIfam" id="TIGR02492">
    <property type="entry name" value="flgK_ends"/>
    <property type="match status" value="1"/>
</dbReference>
<evidence type="ECO:0000256" key="5">
    <source>
        <dbReference type="ARBA" id="ARBA00022525"/>
    </source>
</evidence>
<feature type="domain" description="Flagellar basal-body/hook protein C-terminal" evidence="9">
    <location>
        <begin position="528"/>
        <end position="564"/>
    </location>
</feature>
<keyword evidence="6 7" id="KW-0975">Bacterial flagellum</keyword>
<dbReference type="EMBL" id="QSLN01000001">
    <property type="protein sequence ID" value="RDV84783.1"/>
    <property type="molecule type" value="Genomic_DNA"/>
</dbReference>
<reference evidence="11 12" key="1">
    <citation type="submission" date="2018-08" db="EMBL/GenBank/DDBJ databases">
        <title>Form III RuBisCO-mediated autotrophy in Thermodesulfobium bacteria.</title>
        <authorList>
            <person name="Toshchakov S.V."/>
            <person name="Kublanov I.V."/>
            <person name="Frolov E."/>
            <person name="Bonch-Osmolovskaya E.A."/>
            <person name="Tourova T.P."/>
            <person name="Chernych N.A."/>
            <person name="Lebedinsky A.V."/>
        </authorList>
    </citation>
    <scope>NUCLEOTIDE SEQUENCE [LARGE SCALE GENOMIC DNA]</scope>
    <source>
        <strain evidence="11 12">SR</strain>
    </source>
</reference>
<dbReference type="SUPFAM" id="SSF64518">
    <property type="entry name" value="Phase 1 flagellin"/>
    <property type="match status" value="1"/>
</dbReference>
<comment type="caution">
    <text evidence="11">The sequence shown here is derived from an EMBL/GenBank/DDBJ whole genome shotgun (WGS) entry which is preliminary data.</text>
</comment>
<dbReference type="Proteomes" id="UP000256329">
    <property type="component" value="Unassembled WGS sequence"/>
</dbReference>
<dbReference type="GO" id="GO:0005576">
    <property type="term" value="C:extracellular region"/>
    <property type="evidence" value="ECO:0007669"/>
    <property type="project" value="UniProtKB-SubCell"/>
</dbReference>
<keyword evidence="5 7" id="KW-0964">Secreted</keyword>
<gene>
    <name evidence="7" type="primary">flgK</name>
    <name evidence="11" type="ORF">DXX99_01695</name>
</gene>
<protein>
    <recommendedName>
        <fullName evidence="4 7">Flagellar hook-associated protein 1</fullName>
        <shortName evidence="7">HAP1</shortName>
    </recommendedName>
</protein>
<dbReference type="InterPro" id="IPR002371">
    <property type="entry name" value="FlgK"/>
</dbReference>
<comment type="similarity">
    <text evidence="3 7">Belongs to the flagella basal body rod proteins family.</text>
</comment>
<keyword evidence="12" id="KW-1185">Reference proteome</keyword>